<evidence type="ECO:0000313" key="11">
    <source>
        <dbReference type="Proteomes" id="UP000320048"/>
    </source>
</evidence>
<comment type="similarity">
    <text evidence="1 6">Belongs to the TACO1 family.</text>
</comment>
<evidence type="ECO:0000259" key="8">
    <source>
        <dbReference type="Pfam" id="PF01709"/>
    </source>
</evidence>
<dbReference type="InterPro" id="IPR002876">
    <property type="entry name" value="Transcrip_reg_TACO1-like"/>
</dbReference>
<dbReference type="InterPro" id="IPR048300">
    <property type="entry name" value="TACO1_YebC-like_2nd/3rd_dom"/>
</dbReference>
<evidence type="ECO:0000256" key="1">
    <source>
        <dbReference type="ARBA" id="ARBA00008724"/>
    </source>
</evidence>
<keyword evidence="5 6" id="KW-0804">Transcription</keyword>
<evidence type="ECO:0000256" key="6">
    <source>
        <dbReference type="HAMAP-Rule" id="MF_00693"/>
    </source>
</evidence>
<dbReference type="Pfam" id="PF20772">
    <property type="entry name" value="TACO1_YebC_N"/>
    <property type="match status" value="1"/>
</dbReference>
<dbReference type="GO" id="GO:0006355">
    <property type="term" value="P:regulation of DNA-templated transcription"/>
    <property type="evidence" value="ECO:0007669"/>
    <property type="project" value="UniProtKB-UniRule"/>
</dbReference>
<evidence type="ECO:0000256" key="5">
    <source>
        <dbReference type="ARBA" id="ARBA00023163"/>
    </source>
</evidence>
<comment type="subcellular location">
    <subcellularLocation>
        <location evidence="6">Cytoplasm</location>
    </subcellularLocation>
</comment>
<reference evidence="10 11" key="1">
    <citation type="journal article" date="2019" name="Nat. Microbiol.">
        <title>Mediterranean grassland soil C-N compound turnover is dependent on rainfall and depth, and is mediated by genomically divergent microorganisms.</title>
        <authorList>
            <person name="Diamond S."/>
            <person name="Andeer P.F."/>
            <person name="Li Z."/>
            <person name="Crits-Christoph A."/>
            <person name="Burstein D."/>
            <person name="Anantharaman K."/>
            <person name="Lane K.R."/>
            <person name="Thomas B.C."/>
            <person name="Pan C."/>
            <person name="Northen T.R."/>
            <person name="Banfield J.F."/>
        </authorList>
    </citation>
    <scope>NUCLEOTIDE SEQUENCE [LARGE SCALE GENOMIC DNA]</scope>
    <source>
        <strain evidence="10">NP_7</strain>
    </source>
</reference>
<dbReference type="SUPFAM" id="SSF75625">
    <property type="entry name" value="YebC-like"/>
    <property type="match status" value="1"/>
</dbReference>
<dbReference type="InterPro" id="IPR029072">
    <property type="entry name" value="YebC-like"/>
</dbReference>
<evidence type="ECO:0000259" key="9">
    <source>
        <dbReference type="Pfam" id="PF20772"/>
    </source>
</evidence>
<dbReference type="GO" id="GO:0003677">
    <property type="term" value="F:DNA binding"/>
    <property type="evidence" value="ECO:0007669"/>
    <property type="project" value="UniProtKB-UniRule"/>
</dbReference>
<name>A0A537J1R6_9BACT</name>
<dbReference type="EMBL" id="VBAO01000459">
    <property type="protein sequence ID" value="TMI77501.1"/>
    <property type="molecule type" value="Genomic_DNA"/>
</dbReference>
<feature type="region of interest" description="Disordered" evidence="7">
    <location>
        <begin position="1"/>
        <end position="21"/>
    </location>
</feature>
<dbReference type="NCBIfam" id="NF009044">
    <property type="entry name" value="PRK12378.1"/>
    <property type="match status" value="1"/>
</dbReference>
<organism evidence="10 11">
    <name type="scientific">Candidatus Segetimicrobium genomatis</name>
    <dbReference type="NCBI Taxonomy" id="2569760"/>
    <lineage>
        <taxon>Bacteria</taxon>
        <taxon>Bacillati</taxon>
        <taxon>Candidatus Sysuimicrobiota</taxon>
        <taxon>Candidatus Sysuimicrobiia</taxon>
        <taxon>Candidatus Sysuimicrobiales</taxon>
        <taxon>Candidatus Segetimicrobiaceae</taxon>
        <taxon>Candidatus Segetimicrobium</taxon>
    </lineage>
</organism>
<comment type="caution">
    <text evidence="10">The sequence shown here is derived from an EMBL/GenBank/DDBJ whole genome shotgun (WGS) entry which is preliminary data.</text>
</comment>
<keyword evidence="2 6" id="KW-0963">Cytoplasm</keyword>
<dbReference type="InterPro" id="IPR017856">
    <property type="entry name" value="Integrase-like_N"/>
</dbReference>
<evidence type="ECO:0000313" key="10">
    <source>
        <dbReference type="EMBL" id="TMI77501.1"/>
    </source>
</evidence>
<dbReference type="FunFam" id="3.30.70.980:FF:000002">
    <property type="entry name" value="Probable transcriptional regulatory protein YebC"/>
    <property type="match status" value="1"/>
</dbReference>
<sequence length="246" mass="26611">MSGHSKWHNIKIKKSKTDQQRGKVFSKLAREIIIAAKAGGGDPSGNMRLRAAVDRAREASMPNENIQRAIQRGTGGGEGANYEEVTYEGMAPGGVAVLVQALTDNRNRTASEIRNIFTKAEGSLGASVGWLFEKKGVITIRKASAAEEDVLGKAIEAGAEDMKVTSDEYEITVAPEEVARVRQALEAAGYRPTSAEVTLVPKSTVPVEGKEAQRVLRLLEALEDHDDVQHVYANFDIPDEVLEQVG</sequence>
<keyword evidence="3 6" id="KW-0805">Transcription regulation</keyword>
<dbReference type="AlphaFoldDB" id="A0A537J1R6"/>
<dbReference type="Gene3D" id="3.30.70.980">
    <property type="match status" value="2"/>
</dbReference>
<evidence type="ECO:0000256" key="3">
    <source>
        <dbReference type="ARBA" id="ARBA00023015"/>
    </source>
</evidence>
<dbReference type="Pfam" id="PF01709">
    <property type="entry name" value="Transcrip_reg"/>
    <property type="match status" value="1"/>
</dbReference>
<dbReference type="InterPro" id="IPR026564">
    <property type="entry name" value="Transcrip_reg_TACO1-like_dom3"/>
</dbReference>
<gene>
    <name evidence="10" type="ORF">E6H04_14095</name>
</gene>
<proteinExistence type="inferred from homology"/>
<feature type="domain" description="TACO1/YebC-like second and third" evidence="8">
    <location>
        <begin position="82"/>
        <end position="235"/>
    </location>
</feature>
<evidence type="ECO:0000256" key="7">
    <source>
        <dbReference type="SAM" id="MobiDB-lite"/>
    </source>
</evidence>
<dbReference type="Gene3D" id="1.10.10.200">
    <property type="match status" value="1"/>
</dbReference>
<dbReference type="HAMAP" id="MF_00693">
    <property type="entry name" value="Transcrip_reg_TACO1"/>
    <property type="match status" value="1"/>
</dbReference>
<feature type="compositionally biased region" description="Basic residues" evidence="7">
    <location>
        <begin position="1"/>
        <end position="14"/>
    </location>
</feature>
<dbReference type="Proteomes" id="UP000320048">
    <property type="component" value="Unassembled WGS sequence"/>
</dbReference>
<evidence type="ECO:0000256" key="4">
    <source>
        <dbReference type="ARBA" id="ARBA00023125"/>
    </source>
</evidence>
<keyword evidence="4 6" id="KW-0238">DNA-binding</keyword>
<dbReference type="PANTHER" id="PTHR12532">
    <property type="entry name" value="TRANSLATIONAL ACTIVATOR OF CYTOCHROME C OXIDASE 1"/>
    <property type="match status" value="1"/>
</dbReference>
<evidence type="ECO:0000256" key="2">
    <source>
        <dbReference type="ARBA" id="ARBA00022490"/>
    </source>
</evidence>
<dbReference type="PANTHER" id="PTHR12532:SF6">
    <property type="entry name" value="TRANSCRIPTIONAL REGULATORY PROTEIN YEBC-RELATED"/>
    <property type="match status" value="1"/>
</dbReference>
<accession>A0A537J1R6</accession>
<dbReference type="InterPro" id="IPR049083">
    <property type="entry name" value="TACO1_YebC_N"/>
</dbReference>
<dbReference type="NCBIfam" id="NF001030">
    <property type="entry name" value="PRK00110.1"/>
    <property type="match status" value="1"/>
</dbReference>
<feature type="domain" description="TACO1/YebC-like N-terminal" evidence="9">
    <location>
        <begin position="5"/>
        <end position="76"/>
    </location>
</feature>
<dbReference type="NCBIfam" id="TIGR01033">
    <property type="entry name" value="YebC/PmpR family DNA-binding transcriptional regulator"/>
    <property type="match status" value="1"/>
</dbReference>
<dbReference type="GO" id="GO:0005829">
    <property type="term" value="C:cytosol"/>
    <property type="evidence" value="ECO:0007669"/>
    <property type="project" value="TreeGrafter"/>
</dbReference>
<dbReference type="FunFam" id="1.10.10.200:FF:000002">
    <property type="entry name" value="Probable transcriptional regulatory protein CLM62_37755"/>
    <property type="match status" value="1"/>
</dbReference>
<protein>
    <recommendedName>
        <fullName evidence="6">Probable transcriptional regulatory protein E6H04_14095</fullName>
    </recommendedName>
</protein>